<dbReference type="InterPro" id="IPR010591">
    <property type="entry name" value="ATP11"/>
</dbReference>
<dbReference type="Proteomes" id="UP001187531">
    <property type="component" value="Unassembled WGS sequence"/>
</dbReference>
<dbReference type="GO" id="GO:0033615">
    <property type="term" value="P:mitochondrial proton-transporting ATP synthase complex assembly"/>
    <property type="evidence" value="ECO:0007669"/>
    <property type="project" value="TreeGrafter"/>
</dbReference>
<comment type="caution">
    <text evidence="5">The sequence shown here is derived from an EMBL/GenBank/DDBJ whole genome shotgun (WGS) entry which is preliminary data.</text>
</comment>
<dbReference type="PANTHER" id="PTHR13126">
    <property type="entry name" value="CHAPERONE ATP11"/>
    <property type="match status" value="1"/>
</dbReference>
<evidence type="ECO:0000313" key="6">
    <source>
        <dbReference type="Proteomes" id="UP001187531"/>
    </source>
</evidence>
<name>A0AA88II06_ARTSF</name>
<sequence length="167" mass="19188">MLRKIHSIGLAILETKPILLSSLYTVSKKLSNISVGKEDMEELQKNPYYSKYAGKIEQMKKNSPSVFEEKLKQTEEIRKEAEKRTDFSVPSTTPKSNLTQQFYKEKKLEEILKIDLLKEKSSVDIGLIWNSFYSGKDGVVTAMIPKDKYTLIKERSSKYPIVSLALF</sequence>
<evidence type="ECO:0000313" key="5">
    <source>
        <dbReference type="EMBL" id="KAK2721157.1"/>
    </source>
</evidence>
<dbReference type="EMBL" id="JAVRJZ010000006">
    <property type="protein sequence ID" value="KAK2721157.1"/>
    <property type="molecule type" value="Genomic_DNA"/>
</dbReference>
<comment type="subcellular location">
    <subcellularLocation>
        <location evidence="1">Mitochondrion</location>
    </subcellularLocation>
</comment>
<dbReference type="Pfam" id="PF06644">
    <property type="entry name" value="ATP11"/>
    <property type="match status" value="1"/>
</dbReference>
<dbReference type="GO" id="GO:0005739">
    <property type="term" value="C:mitochondrion"/>
    <property type="evidence" value="ECO:0007669"/>
    <property type="project" value="UniProtKB-SubCell"/>
</dbReference>
<evidence type="ECO:0000256" key="2">
    <source>
        <dbReference type="ARBA" id="ARBA00009116"/>
    </source>
</evidence>
<evidence type="ECO:0000256" key="4">
    <source>
        <dbReference type="ARBA" id="ARBA00023128"/>
    </source>
</evidence>
<dbReference type="PANTHER" id="PTHR13126:SF0">
    <property type="entry name" value="ATP SYNTHASE MITOCHONDRIAL F1 COMPLEX ASSEMBLY FACTOR 1"/>
    <property type="match status" value="1"/>
</dbReference>
<protein>
    <submittedName>
        <fullName evidence="5">Uncharacterized protein</fullName>
    </submittedName>
</protein>
<organism evidence="5 6">
    <name type="scientific">Artemia franciscana</name>
    <name type="common">Brine shrimp</name>
    <name type="synonym">Artemia sanfranciscana</name>
    <dbReference type="NCBI Taxonomy" id="6661"/>
    <lineage>
        <taxon>Eukaryota</taxon>
        <taxon>Metazoa</taxon>
        <taxon>Ecdysozoa</taxon>
        <taxon>Arthropoda</taxon>
        <taxon>Crustacea</taxon>
        <taxon>Branchiopoda</taxon>
        <taxon>Anostraca</taxon>
        <taxon>Artemiidae</taxon>
        <taxon>Artemia</taxon>
    </lineage>
</organism>
<gene>
    <name evidence="5" type="ORF">QYM36_003433</name>
</gene>
<keyword evidence="6" id="KW-1185">Reference proteome</keyword>
<comment type="similarity">
    <text evidence="2">Belongs to the ATP11 family.</text>
</comment>
<dbReference type="AlphaFoldDB" id="A0AA88II06"/>
<accession>A0AA88II06</accession>
<reference evidence="5" key="1">
    <citation type="submission" date="2023-07" db="EMBL/GenBank/DDBJ databases">
        <title>Chromosome-level genome assembly of Artemia franciscana.</title>
        <authorList>
            <person name="Jo E."/>
        </authorList>
    </citation>
    <scope>NUCLEOTIDE SEQUENCE</scope>
    <source>
        <tissue evidence="5">Whole body</tissue>
    </source>
</reference>
<evidence type="ECO:0000256" key="3">
    <source>
        <dbReference type="ARBA" id="ARBA00022946"/>
    </source>
</evidence>
<evidence type="ECO:0000256" key="1">
    <source>
        <dbReference type="ARBA" id="ARBA00004173"/>
    </source>
</evidence>
<proteinExistence type="inferred from homology"/>
<keyword evidence="4" id="KW-0496">Mitochondrion</keyword>
<keyword evidence="3" id="KW-0809">Transit peptide</keyword>